<accession>A0A4R2N6E3</accession>
<feature type="domain" description="UspA" evidence="2">
    <location>
        <begin position="3"/>
        <end position="142"/>
    </location>
</feature>
<dbReference type="CDD" id="cd23659">
    <property type="entry name" value="USP_At3g01520-like"/>
    <property type="match status" value="1"/>
</dbReference>
<evidence type="ECO:0000256" key="1">
    <source>
        <dbReference type="ARBA" id="ARBA00008791"/>
    </source>
</evidence>
<dbReference type="InterPro" id="IPR006015">
    <property type="entry name" value="Universal_stress_UspA"/>
</dbReference>
<reference evidence="3 4" key="1">
    <citation type="submission" date="2019-03" db="EMBL/GenBank/DDBJ databases">
        <title>Genomic Encyclopedia of Type Strains, Phase IV (KMG-IV): sequencing the most valuable type-strain genomes for metagenomic binning, comparative biology and taxonomic classification.</title>
        <authorList>
            <person name="Goeker M."/>
        </authorList>
    </citation>
    <scope>NUCLEOTIDE SEQUENCE [LARGE SCALE GENOMIC DNA]</scope>
    <source>
        <strain evidence="3 4">DSM 1837</strain>
    </source>
</reference>
<evidence type="ECO:0000313" key="4">
    <source>
        <dbReference type="Proteomes" id="UP000295182"/>
    </source>
</evidence>
<dbReference type="Pfam" id="PF00582">
    <property type="entry name" value="Usp"/>
    <property type="match status" value="1"/>
</dbReference>
<name>A0A4R2N6E3_9BURK</name>
<dbReference type="PRINTS" id="PR01438">
    <property type="entry name" value="UNVRSLSTRESS"/>
</dbReference>
<evidence type="ECO:0000313" key="3">
    <source>
        <dbReference type="EMBL" id="TCP16401.1"/>
    </source>
</evidence>
<dbReference type="AlphaFoldDB" id="A0A4R2N6E3"/>
<gene>
    <name evidence="3" type="ORF">EV674_11816</name>
</gene>
<dbReference type="SUPFAM" id="SSF52402">
    <property type="entry name" value="Adenine nucleotide alpha hydrolases-like"/>
    <property type="match status" value="1"/>
</dbReference>
<dbReference type="PANTHER" id="PTHR31964:SF113">
    <property type="entry name" value="USPA DOMAIN-CONTAINING PROTEIN"/>
    <property type="match status" value="1"/>
</dbReference>
<dbReference type="EMBL" id="SLXH01000018">
    <property type="protein sequence ID" value="TCP16401.1"/>
    <property type="molecule type" value="Genomic_DNA"/>
</dbReference>
<protein>
    <submittedName>
        <fullName evidence="3">Nucleotide-binding universal stress UspA family protein</fullName>
    </submittedName>
</protein>
<dbReference type="InterPro" id="IPR006016">
    <property type="entry name" value="UspA"/>
</dbReference>
<proteinExistence type="inferred from homology"/>
<sequence length="171" mass="17209">MLKILIAIDGSDLALDAVRYALRLAQNGLQISSVVLANVQEPASLYELVTTRDPELIAAASIEAGEHLIAPARALLEATGLECESAVGVGDPAHTLVDIIETAGCDLVLIGARGQGAISSALLGSVSQELAHASPVPVTIVRHVEALSADEAGDVLDADGQDGGAAGSAGD</sequence>
<comment type="caution">
    <text evidence="3">The sequence shown here is derived from an EMBL/GenBank/DDBJ whole genome shotgun (WGS) entry which is preliminary data.</text>
</comment>
<dbReference type="InterPro" id="IPR014729">
    <property type="entry name" value="Rossmann-like_a/b/a_fold"/>
</dbReference>
<comment type="similarity">
    <text evidence="1">Belongs to the universal stress protein A family.</text>
</comment>
<dbReference type="Proteomes" id="UP000295182">
    <property type="component" value="Unassembled WGS sequence"/>
</dbReference>
<dbReference type="Gene3D" id="3.40.50.620">
    <property type="entry name" value="HUPs"/>
    <property type="match status" value="1"/>
</dbReference>
<organism evidence="3 4">
    <name type="scientific">Simplicispira metamorpha</name>
    <dbReference type="NCBI Taxonomy" id="80881"/>
    <lineage>
        <taxon>Bacteria</taxon>
        <taxon>Pseudomonadati</taxon>
        <taxon>Pseudomonadota</taxon>
        <taxon>Betaproteobacteria</taxon>
        <taxon>Burkholderiales</taxon>
        <taxon>Comamonadaceae</taxon>
        <taxon>Simplicispira</taxon>
    </lineage>
</organism>
<evidence type="ECO:0000259" key="2">
    <source>
        <dbReference type="Pfam" id="PF00582"/>
    </source>
</evidence>
<dbReference type="OrthoDB" id="5512223at2"/>
<dbReference type="RefSeq" id="WP_119013362.1">
    <property type="nucleotide sequence ID" value="NZ_QXNC01000016.1"/>
</dbReference>
<dbReference type="PANTHER" id="PTHR31964">
    <property type="entry name" value="ADENINE NUCLEOTIDE ALPHA HYDROLASES-LIKE SUPERFAMILY PROTEIN"/>
    <property type="match status" value="1"/>
</dbReference>
<keyword evidence="4" id="KW-1185">Reference proteome</keyword>